<protein>
    <submittedName>
        <fullName evidence="3">Agrin-like</fullName>
    </submittedName>
</protein>
<dbReference type="Pfam" id="PF07648">
    <property type="entry name" value="Kazal_2"/>
    <property type="match status" value="1"/>
</dbReference>
<sequence>MPLQYVCGDDGKTYFCQSYVNYKNCRDKTSIRVVHSGTCGSVPNQSNTSQMTGKPTTNQPSSTAKPVINYCAQNCSDKPGFYCDSKGGKYGSQCALHRVLCIVQKIPFSSLKEVPCIPAEWSKWIKIPLDIAKEVGSNFIKIPVNLANVILPIIG</sequence>
<dbReference type="SUPFAM" id="SSF100895">
    <property type="entry name" value="Kazal-type serine protease inhibitors"/>
    <property type="match status" value="1"/>
</dbReference>
<gene>
    <name evidence="3" type="primary">LOC106161308</name>
</gene>
<reference evidence="3" key="1">
    <citation type="submission" date="2025-08" db="UniProtKB">
        <authorList>
            <consortium name="RefSeq"/>
        </authorList>
    </citation>
    <scope>IDENTIFICATION</scope>
    <source>
        <tissue evidence="3">Gonads</tissue>
    </source>
</reference>
<evidence type="ECO:0000259" key="1">
    <source>
        <dbReference type="PROSITE" id="PS51465"/>
    </source>
</evidence>
<feature type="domain" description="Kazal-like" evidence="1">
    <location>
        <begin position="1"/>
        <end position="41"/>
    </location>
</feature>
<dbReference type="AlphaFoldDB" id="A0A1S3I740"/>
<dbReference type="RefSeq" id="XP_013393666.1">
    <property type="nucleotide sequence ID" value="XM_013538212.1"/>
</dbReference>
<dbReference type="Gene3D" id="3.30.60.30">
    <property type="match status" value="1"/>
</dbReference>
<proteinExistence type="predicted"/>
<dbReference type="CDD" id="cd00104">
    <property type="entry name" value="KAZAL_FS"/>
    <property type="match status" value="1"/>
</dbReference>
<name>A0A1S3I740_LINAN</name>
<evidence type="ECO:0000313" key="2">
    <source>
        <dbReference type="Proteomes" id="UP000085678"/>
    </source>
</evidence>
<dbReference type="Proteomes" id="UP000085678">
    <property type="component" value="Unplaced"/>
</dbReference>
<dbReference type="InParanoid" id="A0A1S3I740"/>
<organism evidence="2 3">
    <name type="scientific">Lingula anatina</name>
    <name type="common">Brachiopod</name>
    <name type="synonym">Lingula unguis</name>
    <dbReference type="NCBI Taxonomy" id="7574"/>
    <lineage>
        <taxon>Eukaryota</taxon>
        <taxon>Metazoa</taxon>
        <taxon>Spiralia</taxon>
        <taxon>Lophotrochozoa</taxon>
        <taxon>Brachiopoda</taxon>
        <taxon>Linguliformea</taxon>
        <taxon>Lingulata</taxon>
        <taxon>Lingulida</taxon>
        <taxon>Linguloidea</taxon>
        <taxon>Lingulidae</taxon>
        <taxon>Lingula</taxon>
    </lineage>
</organism>
<dbReference type="InterPro" id="IPR036058">
    <property type="entry name" value="Kazal_dom_sf"/>
</dbReference>
<dbReference type="PROSITE" id="PS51465">
    <property type="entry name" value="KAZAL_2"/>
    <property type="match status" value="1"/>
</dbReference>
<keyword evidence="2" id="KW-1185">Reference proteome</keyword>
<dbReference type="GeneID" id="106161308"/>
<dbReference type="InterPro" id="IPR002350">
    <property type="entry name" value="Kazal_dom"/>
</dbReference>
<accession>A0A1S3I740</accession>
<dbReference type="KEGG" id="lak:106161308"/>
<evidence type="ECO:0000313" key="3">
    <source>
        <dbReference type="RefSeq" id="XP_013393666.1"/>
    </source>
</evidence>